<feature type="transmembrane region" description="Helical" evidence="1">
    <location>
        <begin position="213"/>
        <end position="233"/>
    </location>
</feature>
<evidence type="ECO:0000259" key="2">
    <source>
        <dbReference type="Pfam" id="PF13231"/>
    </source>
</evidence>
<evidence type="ECO:0000313" key="4">
    <source>
        <dbReference type="Proteomes" id="UP001229244"/>
    </source>
</evidence>
<keyword evidence="1" id="KW-0472">Membrane</keyword>
<dbReference type="Pfam" id="PF13231">
    <property type="entry name" value="PMT_2"/>
    <property type="match status" value="1"/>
</dbReference>
<dbReference type="Proteomes" id="UP001229244">
    <property type="component" value="Unassembled WGS sequence"/>
</dbReference>
<feature type="transmembrane region" description="Helical" evidence="1">
    <location>
        <begin position="90"/>
        <end position="111"/>
    </location>
</feature>
<feature type="transmembrane region" description="Helical" evidence="1">
    <location>
        <begin position="23"/>
        <end position="45"/>
    </location>
</feature>
<dbReference type="AlphaFoldDB" id="A0AAE4AU08"/>
<keyword evidence="3" id="KW-0808">Transferase</keyword>
<protein>
    <submittedName>
        <fullName evidence="3">4-amino-4-deoxy-L-arabinose transferase-like glycosyltransferase</fullName>
    </submittedName>
</protein>
<evidence type="ECO:0000256" key="1">
    <source>
        <dbReference type="SAM" id="Phobius"/>
    </source>
</evidence>
<feature type="transmembrane region" description="Helical" evidence="1">
    <location>
        <begin position="117"/>
        <end position="135"/>
    </location>
</feature>
<evidence type="ECO:0000313" key="3">
    <source>
        <dbReference type="EMBL" id="MDQ0316677.1"/>
    </source>
</evidence>
<feature type="transmembrane region" description="Helical" evidence="1">
    <location>
        <begin position="299"/>
        <end position="318"/>
    </location>
</feature>
<dbReference type="EMBL" id="JAUSUL010000003">
    <property type="protein sequence ID" value="MDQ0316677.1"/>
    <property type="molecule type" value="Genomic_DNA"/>
</dbReference>
<keyword evidence="1" id="KW-0812">Transmembrane</keyword>
<accession>A0AAE4AU08</accession>
<name>A0AAE4AU08_9HYPH</name>
<feature type="transmembrane region" description="Helical" evidence="1">
    <location>
        <begin position="253"/>
        <end position="278"/>
    </location>
</feature>
<feature type="transmembrane region" description="Helical" evidence="1">
    <location>
        <begin position="181"/>
        <end position="201"/>
    </location>
</feature>
<feature type="domain" description="Glycosyltransferase RgtA/B/C/D-like" evidence="2">
    <location>
        <begin position="70"/>
        <end position="227"/>
    </location>
</feature>
<proteinExistence type="predicted"/>
<reference evidence="3" key="1">
    <citation type="submission" date="2023-07" db="EMBL/GenBank/DDBJ databases">
        <title>Genomic Encyclopedia of Type Strains, Phase IV (KMG-IV): sequencing the most valuable type-strain genomes for metagenomic binning, comparative biology and taxonomic classification.</title>
        <authorList>
            <person name="Goeker M."/>
        </authorList>
    </citation>
    <scope>NUCLEOTIDE SEQUENCE</scope>
    <source>
        <strain evidence="3">DSM 21202</strain>
    </source>
</reference>
<dbReference type="InterPro" id="IPR038731">
    <property type="entry name" value="RgtA/B/C-like"/>
</dbReference>
<feature type="transmembrane region" description="Helical" evidence="1">
    <location>
        <begin position="358"/>
        <end position="376"/>
    </location>
</feature>
<keyword evidence="1" id="KW-1133">Transmembrane helix</keyword>
<organism evidence="3 4">
    <name type="scientific">Amorphus orientalis</name>
    <dbReference type="NCBI Taxonomy" id="649198"/>
    <lineage>
        <taxon>Bacteria</taxon>
        <taxon>Pseudomonadati</taxon>
        <taxon>Pseudomonadota</taxon>
        <taxon>Alphaproteobacteria</taxon>
        <taxon>Hyphomicrobiales</taxon>
        <taxon>Amorphaceae</taxon>
        <taxon>Amorphus</taxon>
    </lineage>
</organism>
<comment type="caution">
    <text evidence="3">The sequence shown here is derived from an EMBL/GenBank/DDBJ whole genome shotgun (WGS) entry which is preliminary data.</text>
</comment>
<feature type="transmembrane region" description="Helical" evidence="1">
    <location>
        <begin position="147"/>
        <end position="169"/>
    </location>
</feature>
<keyword evidence="4" id="KW-1185">Reference proteome</keyword>
<sequence length="513" mass="53850">MGLTGGAASSDGAGRWTGETRGLALVLALAVLLHALIWIVLPVLLEGSIRLDVAEGAIGGQHWRIVYARHPPFTLWLTELARQAGPARYAVLYAIAQMLALGGLAGAVWLAHAIGGARAAVLAAAMGLLSPYLTISPLELNHNIGVMLFWGLTLATAWLAFTRGSWWAWVLFGCAVGGGMWAKYAILHLVAGLGIAFLIVPSWRRQLASAGPWLALLAGAVILVPQIWVLATADASPLGWAVRTAASGWMDRAAGALAFTGATLGAIAPMMLIAALATPRPRTLPGSVRRLLFAGPSDPPGVFLTWAAMGPFLVIVLADLGFGVDAKSHWLTPMALSFAAWWAIAAVRAGAEPAGRRLGWGIGALAAAFILGYGAIRLLSPLVQDRPGYPDFDGPAMADLARSYWEEVSDRPLEAIVTQGVQKGRQLGGSLAFDLGQPVNVFEDASPHLSPWTSADEVRCSGALVASTVPISPETLGPDLPIEAIRVVDRPLVRGASSERGKAWLGYIPPACN</sequence>
<dbReference type="RefSeq" id="WP_306886558.1">
    <property type="nucleotide sequence ID" value="NZ_JAUSUL010000003.1"/>
</dbReference>
<dbReference type="GO" id="GO:0016740">
    <property type="term" value="F:transferase activity"/>
    <property type="evidence" value="ECO:0007669"/>
    <property type="project" value="UniProtKB-KW"/>
</dbReference>
<feature type="transmembrane region" description="Helical" evidence="1">
    <location>
        <begin position="330"/>
        <end position="351"/>
    </location>
</feature>
<gene>
    <name evidence="3" type="ORF">J2S73_003153</name>
</gene>